<accession>A0A9W8D020</accession>
<name>A0A9W8D020_9FUNG</name>
<keyword evidence="2" id="KW-1185">Reference proteome</keyword>
<dbReference type="OrthoDB" id="434092at2759"/>
<dbReference type="Proteomes" id="UP001143981">
    <property type="component" value="Unassembled WGS sequence"/>
</dbReference>
<evidence type="ECO:0000313" key="1">
    <source>
        <dbReference type="EMBL" id="KAJ1734657.1"/>
    </source>
</evidence>
<dbReference type="GO" id="GO:0003697">
    <property type="term" value="F:single-stranded DNA binding"/>
    <property type="evidence" value="ECO:0007669"/>
    <property type="project" value="InterPro"/>
</dbReference>
<dbReference type="GO" id="GO:0000150">
    <property type="term" value="F:DNA strand exchange activity"/>
    <property type="evidence" value="ECO:0007669"/>
    <property type="project" value="InterPro"/>
</dbReference>
<dbReference type="AlphaFoldDB" id="A0A9W8D020"/>
<evidence type="ECO:0000313" key="2">
    <source>
        <dbReference type="Proteomes" id="UP001143981"/>
    </source>
</evidence>
<protein>
    <submittedName>
        <fullName evidence="1">Uncharacterized protein</fullName>
    </submittedName>
</protein>
<reference evidence="1" key="1">
    <citation type="submission" date="2022-07" db="EMBL/GenBank/DDBJ databases">
        <title>Phylogenomic reconstructions and comparative analyses of Kickxellomycotina fungi.</title>
        <authorList>
            <person name="Reynolds N.K."/>
            <person name="Stajich J.E."/>
            <person name="Barry K."/>
            <person name="Grigoriev I.V."/>
            <person name="Crous P."/>
            <person name="Smith M.E."/>
        </authorList>
    </citation>
    <scope>NUCLEOTIDE SEQUENCE</scope>
    <source>
        <strain evidence="1">BCRC 34381</strain>
    </source>
</reference>
<proteinExistence type="predicted"/>
<comment type="caution">
    <text evidence="1">The sequence shown here is derived from an EMBL/GenBank/DDBJ whole genome shotgun (WGS) entry which is preliminary data.</text>
</comment>
<organism evidence="1 2">
    <name type="scientific">Coemansia biformis</name>
    <dbReference type="NCBI Taxonomy" id="1286918"/>
    <lineage>
        <taxon>Eukaryota</taxon>
        <taxon>Fungi</taxon>
        <taxon>Fungi incertae sedis</taxon>
        <taxon>Zoopagomycota</taxon>
        <taxon>Kickxellomycotina</taxon>
        <taxon>Kickxellomycetes</taxon>
        <taxon>Kickxellales</taxon>
        <taxon>Kickxellaceae</taxon>
        <taxon>Coemansia</taxon>
    </lineage>
</organism>
<gene>
    <name evidence="1" type="ORF">LPJ61_000962</name>
</gene>
<dbReference type="Pfam" id="PF12829">
    <property type="entry name" value="Mhr1"/>
    <property type="match status" value="1"/>
</dbReference>
<dbReference type="InterPro" id="IPR024629">
    <property type="entry name" value="Ribosomal_mL67"/>
</dbReference>
<dbReference type="EMBL" id="JANBOI010000063">
    <property type="protein sequence ID" value="KAJ1734657.1"/>
    <property type="molecule type" value="Genomic_DNA"/>
</dbReference>
<sequence length="181" mass="20813">MSRSIYWFRNIRTRQVLASTEESVLARPNLVKSQIRVNLRPVALRPDHWRPMVVATGLETEKALLDTFTLVTQPGHPLVPLTAEQRQAYTLMRNRDKRLVDKDMIERQLAQLARTLVYMDAVKSASIPAAGRLRLLWEDDAWVRKIEDAGLQWPQWVDHGILELKRGNIILNEELRAASAA</sequence>